<dbReference type="EMBL" id="JAKELL010000025">
    <property type="protein sequence ID" value="KAH8991653.1"/>
    <property type="molecule type" value="Genomic_DNA"/>
</dbReference>
<evidence type="ECO:0000256" key="1">
    <source>
        <dbReference type="SAM" id="MobiDB-lite"/>
    </source>
</evidence>
<protein>
    <submittedName>
        <fullName evidence="2">Uncharacterized protein</fullName>
    </submittedName>
</protein>
<evidence type="ECO:0000313" key="3">
    <source>
        <dbReference type="Proteomes" id="UP001201163"/>
    </source>
</evidence>
<dbReference type="Proteomes" id="UP001201163">
    <property type="component" value="Unassembled WGS sequence"/>
</dbReference>
<gene>
    <name evidence="2" type="ORF">EDB92DRAFT_1798001</name>
</gene>
<accession>A0AAD4QDM8</accession>
<keyword evidence="3" id="KW-1185">Reference proteome</keyword>
<evidence type="ECO:0000313" key="2">
    <source>
        <dbReference type="EMBL" id="KAH8991653.1"/>
    </source>
</evidence>
<feature type="compositionally biased region" description="Basic and acidic residues" evidence="1">
    <location>
        <begin position="50"/>
        <end position="62"/>
    </location>
</feature>
<dbReference type="AlphaFoldDB" id="A0AAD4QDM8"/>
<reference evidence="2" key="1">
    <citation type="submission" date="2022-01" db="EMBL/GenBank/DDBJ databases">
        <title>Comparative genomics reveals a dynamic genome evolution in the ectomycorrhizal milk-cap (Lactarius) mushrooms.</title>
        <authorList>
            <consortium name="DOE Joint Genome Institute"/>
            <person name="Lebreton A."/>
            <person name="Tang N."/>
            <person name="Kuo A."/>
            <person name="LaButti K."/>
            <person name="Drula E."/>
            <person name="Barry K."/>
            <person name="Clum A."/>
            <person name="Lipzen A."/>
            <person name="Mousain D."/>
            <person name="Ng V."/>
            <person name="Wang R."/>
            <person name="Wang X."/>
            <person name="Dai Y."/>
            <person name="Henrissat B."/>
            <person name="Grigoriev I.V."/>
            <person name="Guerin-Laguette A."/>
            <person name="Yu F."/>
            <person name="Martin F.M."/>
        </authorList>
    </citation>
    <scope>NUCLEOTIDE SEQUENCE</scope>
    <source>
        <strain evidence="2">QP</strain>
    </source>
</reference>
<sequence>FFQVFFHAIPEEAEGGGTLTLPELHELVADVWDAQPEGGRAAPQKGRPKSTKECGLEKLKLR</sequence>
<proteinExistence type="predicted"/>
<organism evidence="2 3">
    <name type="scientific">Lactarius akahatsu</name>
    <dbReference type="NCBI Taxonomy" id="416441"/>
    <lineage>
        <taxon>Eukaryota</taxon>
        <taxon>Fungi</taxon>
        <taxon>Dikarya</taxon>
        <taxon>Basidiomycota</taxon>
        <taxon>Agaricomycotina</taxon>
        <taxon>Agaricomycetes</taxon>
        <taxon>Russulales</taxon>
        <taxon>Russulaceae</taxon>
        <taxon>Lactarius</taxon>
    </lineage>
</organism>
<feature type="non-terminal residue" evidence="2">
    <location>
        <position position="1"/>
    </location>
</feature>
<comment type="caution">
    <text evidence="2">The sequence shown here is derived from an EMBL/GenBank/DDBJ whole genome shotgun (WGS) entry which is preliminary data.</text>
</comment>
<name>A0AAD4QDM8_9AGAM</name>
<feature type="region of interest" description="Disordered" evidence="1">
    <location>
        <begin position="36"/>
        <end position="62"/>
    </location>
</feature>